<dbReference type="Pfam" id="PF21722">
    <property type="entry name" value="Gly_rich_2"/>
    <property type="match status" value="1"/>
</dbReference>
<protein>
    <recommendedName>
        <fullName evidence="2">Glycine-rich domain-containing protein</fullName>
    </recommendedName>
</protein>
<dbReference type="InterPro" id="IPR049304">
    <property type="entry name" value="Gly_rich_dom"/>
</dbReference>
<dbReference type="Proteomes" id="UP000577362">
    <property type="component" value="Unassembled WGS sequence"/>
</dbReference>
<sequence>MATNDFLPFGTGAGANVLDQASWAALQARQTGFQAGIAQSPQLNKTWRQAAFMAAMIGQFMADLTGQDVLDDGDMAQKLAIFEAAIRSQSLNYIVAGGTATAMTLSLDPAPTDYSAIIGTPLRIVVPLASTGPATLNVNALGARPVRYPRDSEIAAGDWGASELIEVVLDAGQVFRFRRVFSPMDISTLGAIPRGAQIFTSTGSIIVPPNVFRMRARVWGGGGGGGGSNAGWAGGGGGGGGYAEGFFAVTPGQSIPVTVGGGGGAAGGNGGAGGTSSFGAFCSASGGDGGLGGFGNLGTRGLGGTGTGGAINLSGSPGNSGGGNNDRLGGAGGAAPFGGSGTWFGTSVGGQSNSPGGGGGGSANGNTPAPGSPGLVIVEW</sequence>
<evidence type="ECO:0000259" key="2">
    <source>
        <dbReference type="Pfam" id="PF21722"/>
    </source>
</evidence>
<organism evidence="3 4">
    <name type="scientific">Chelatococcus caeni</name>
    <dbReference type="NCBI Taxonomy" id="1348468"/>
    <lineage>
        <taxon>Bacteria</taxon>
        <taxon>Pseudomonadati</taxon>
        <taxon>Pseudomonadota</taxon>
        <taxon>Alphaproteobacteria</taxon>
        <taxon>Hyphomicrobiales</taxon>
        <taxon>Chelatococcaceae</taxon>
        <taxon>Chelatococcus</taxon>
    </lineage>
</organism>
<keyword evidence="4" id="KW-1185">Reference proteome</keyword>
<accession>A0A840BWK5</accession>
<feature type="domain" description="Glycine-rich" evidence="2">
    <location>
        <begin position="202"/>
        <end position="380"/>
    </location>
</feature>
<gene>
    <name evidence="3" type="ORF">GGR16_002423</name>
</gene>
<evidence type="ECO:0000313" key="4">
    <source>
        <dbReference type="Proteomes" id="UP000577362"/>
    </source>
</evidence>
<evidence type="ECO:0000313" key="3">
    <source>
        <dbReference type="EMBL" id="MBB4017394.1"/>
    </source>
</evidence>
<reference evidence="3 4" key="1">
    <citation type="submission" date="2020-08" db="EMBL/GenBank/DDBJ databases">
        <title>Genomic Encyclopedia of Type Strains, Phase IV (KMG-IV): sequencing the most valuable type-strain genomes for metagenomic binning, comparative biology and taxonomic classification.</title>
        <authorList>
            <person name="Goeker M."/>
        </authorList>
    </citation>
    <scope>NUCLEOTIDE SEQUENCE [LARGE SCALE GENOMIC DNA]</scope>
    <source>
        <strain evidence="3 4">DSM 103737</strain>
    </source>
</reference>
<proteinExistence type="predicted"/>
<dbReference type="RefSeq" id="WP_183316748.1">
    <property type="nucleotide sequence ID" value="NZ_JACIEN010000002.1"/>
</dbReference>
<feature type="compositionally biased region" description="Gly residues" evidence="1">
    <location>
        <begin position="318"/>
        <end position="342"/>
    </location>
</feature>
<evidence type="ECO:0000256" key="1">
    <source>
        <dbReference type="SAM" id="MobiDB-lite"/>
    </source>
</evidence>
<dbReference type="AlphaFoldDB" id="A0A840BWK5"/>
<comment type="caution">
    <text evidence="3">The sequence shown here is derived from an EMBL/GenBank/DDBJ whole genome shotgun (WGS) entry which is preliminary data.</text>
</comment>
<dbReference type="EMBL" id="JACIEN010000002">
    <property type="protein sequence ID" value="MBB4017394.1"/>
    <property type="molecule type" value="Genomic_DNA"/>
</dbReference>
<name>A0A840BWK5_9HYPH</name>
<feature type="region of interest" description="Disordered" evidence="1">
    <location>
        <begin position="313"/>
        <end position="380"/>
    </location>
</feature>